<gene>
    <name evidence="12" type="ORF">LQ318_03135</name>
</gene>
<dbReference type="SUPFAM" id="SSF143631">
    <property type="entry name" value="ApbE-like"/>
    <property type="match status" value="1"/>
</dbReference>
<dbReference type="PANTHER" id="PTHR30040:SF2">
    <property type="entry name" value="FAD:PROTEIN FMN TRANSFERASE"/>
    <property type="match status" value="1"/>
</dbReference>
<evidence type="ECO:0000313" key="12">
    <source>
        <dbReference type="EMBL" id="MCW9711889.1"/>
    </source>
</evidence>
<dbReference type="PANTHER" id="PTHR30040">
    <property type="entry name" value="THIAMINE BIOSYNTHESIS LIPOPROTEIN APBE"/>
    <property type="match status" value="1"/>
</dbReference>
<evidence type="ECO:0000256" key="2">
    <source>
        <dbReference type="ARBA" id="ARBA00011955"/>
    </source>
</evidence>
<accession>A0ABT3PVK7</accession>
<dbReference type="Gene3D" id="3.10.520.10">
    <property type="entry name" value="ApbE-like domains"/>
    <property type="match status" value="1"/>
</dbReference>
<reference evidence="12 13" key="1">
    <citation type="submission" date="2021-11" db="EMBL/GenBank/DDBJ databases">
        <title>Aliifidinibius sp. nov., a new bacterium isolated from saline soil.</title>
        <authorList>
            <person name="Galisteo C."/>
            <person name="De La Haba R."/>
            <person name="Sanchez-Porro C."/>
            <person name="Ventosa A."/>
        </authorList>
    </citation>
    <scope>NUCLEOTIDE SEQUENCE [LARGE SCALE GENOMIC DNA]</scope>
    <source>
        <strain evidence="12 13">KACC 190600</strain>
    </source>
</reference>
<dbReference type="RefSeq" id="WP_265787438.1">
    <property type="nucleotide sequence ID" value="NZ_BAABRS010000001.1"/>
</dbReference>
<sequence>MGTLFTLIFYAPDDSTAQSAADLAFKRIEQLNTILSDYDPNSNLNKLSERSGSDKYIPVDSTLFTVVSKSQEVAEETNGAFDITIGPFVRLWREIRQMEEPKLPDRKVLKDLSTRIGYQNVALDSSTTSIALEQENMQLDLGAIAKGYTTDEVLRILGNQNIHSALIDAGGDIRVGDPPPGKNGWIIRIPVHTKEGTSNNITLQLSNRAVATSGDLFQYVYINGERYSHIINPKSGMGLTTQSMVTVIAPDGITADSYASALSVMDAEEGISLINQKCSVEGRIEYQHQTEEGIKINQSAHFNRLILDSE</sequence>
<organism evidence="12 13">
    <name type="scientific">Fodinibius salicampi</name>
    <dbReference type="NCBI Taxonomy" id="1920655"/>
    <lineage>
        <taxon>Bacteria</taxon>
        <taxon>Pseudomonadati</taxon>
        <taxon>Balneolota</taxon>
        <taxon>Balneolia</taxon>
        <taxon>Balneolales</taxon>
        <taxon>Balneolaceae</taxon>
        <taxon>Fodinibius</taxon>
    </lineage>
</organism>
<dbReference type="EC" id="2.7.1.180" evidence="2 11"/>
<keyword evidence="13" id="KW-1185">Reference proteome</keyword>
<dbReference type="Pfam" id="PF02424">
    <property type="entry name" value="ApbE"/>
    <property type="match status" value="1"/>
</dbReference>
<evidence type="ECO:0000256" key="7">
    <source>
        <dbReference type="ARBA" id="ARBA00022827"/>
    </source>
</evidence>
<comment type="caution">
    <text evidence="12">The sequence shown here is derived from an EMBL/GenBank/DDBJ whole genome shotgun (WGS) entry which is preliminary data.</text>
</comment>
<dbReference type="EMBL" id="JAJNDC010000001">
    <property type="protein sequence ID" value="MCW9711889.1"/>
    <property type="molecule type" value="Genomic_DNA"/>
</dbReference>
<evidence type="ECO:0000256" key="1">
    <source>
        <dbReference type="ARBA" id="ARBA00001946"/>
    </source>
</evidence>
<comment type="similarity">
    <text evidence="11">Belongs to the ApbE family.</text>
</comment>
<evidence type="ECO:0000256" key="8">
    <source>
        <dbReference type="ARBA" id="ARBA00022842"/>
    </source>
</evidence>
<dbReference type="Proteomes" id="UP001207337">
    <property type="component" value="Unassembled WGS sequence"/>
</dbReference>
<evidence type="ECO:0000256" key="4">
    <source>
        <dbReference type="ARBA" id="ARBA00022630"/>
    </source>
</evidence>
<evidence type="ECO:0000256" key="5">
    <source>
        <dbReference type="ARBA" id="ARBA00022679"/>
    </source>
</evidence>
<comment type="catalytic activity">
    <reaction evidence="10 11">
        <text>L-threonyl-[protein] + FAD = FMN-L-threonyl-[protein] + AMP + H(+)</text>
        <dbReference type="Rhea" id="RHEA:36847"/>
        <dbReference type="Rhea" id="RHEA-COMP:11060"/>
        <dbReference type="Rhea" id="RHEA-COMP:11061"/>
        <dbReference type="ChEBI" id="CHEBI:15378"/>
        <dbReference type="ChEBI" id="CHEBI:30013"/>
        <dbReference type="ChEBI" id="CHEBI:57692"/>
        <dbReference type="ChEBI" id="CHEBI:74257"/>
        <dbReference type="ChEBI" id="CHEBI:456215"/>
        <dbReference type="EC" id="2.7.1.180"/>
    </reaction>
</comment>
<dbReference type="PIRSF" id="PIRSF006268">
    <property type="entry name" value="ApbE"/>
    <property type="match status" value="1"/>
</dbReference>
<name>A0ABT3PVK7_9BACT</name>
<keyword evidence="6 11" id="KW-0479">Metal-binding</keyword>
<dbReference type="GO" id="GO:0016740">
    <property type="term" value="F:transferase activity"/>
    <property type="evidence" value="ECO:0007669"/>
    <property type="project" value="UniProtKB-KW"/>
</dbReference>
<keyword evidence="4 11" id="KW-0285">Flavoprotein</keyword>
<evidence type="ECO:0000256" key="11">
    <source>
        <dbReference type="PIRNR" id="PIRNR006268"/>
    </source>
</evidence>
<proteinExistence type="inferred from homology"/>
<evidence type="ECO:0000256" key="6">
    <source>
        <dbReference type="ARBA" id="ARBA00022723"/>
    </source>
</evidence>
<evidence type="ECO:0000256" key="10">
    <source>
        <dbReference type="ARBA" id="ARBA00048540"/>
    </source>
</evidence>
<evidence type="ECO:0000256" key="9">
    <source>
        <dbReference type="ARBA" id="ARBA00031306"/>
    </source>
</evidence>
<evidence type="ECO:0000256" key="3">
    <source>
        <dbReference type="ARBA" id="ARBA00016337"/>
    </source>
</evidence>
<protein>
    <recommendedName>
        <fullName evidence="3 11">FAD:protein FMN transferase</fullName>
        <ecNumber evidence="2 11">2.7.1.180</ecNumber>
    </recommendedName>
    <alternativeName>
        <fullName evidence="9 11">Flavin transferase</fullName>
    </alternativeName>
</protein>
<keyword evidence="5 11" id="KW-0808">Transferase</keyword>
<dbReference type="InterPro" id="IPR003374">
    <property type="entry name" value="ApbE-like_sf"/>
</dbReference>
<dbReference type="InterPro" id="IPR024932">
    <property type="entry name" value="ApbE"/>
</dbReference>
<keyword evidence="8 11" id="KW-0460">Magnesium</keyword>
<keyword evidence="7 11" id="KW-0274">FAD</keyword>
<evidence type="ECO:0000313" key="13">
    <source>
        <dbReference type="Proteomes" id="UP001207337"/>
    </source>
</evidence>
<comment type="cofactor">
    <cofactor evidence="1">
        <name>Mg(2+)</name>
        <dbReference type="ChEBI" id="CHEBI:18420"/>
    </cofactor>
</comment>